<dbReference type="Gene3D" id="1.20.120.1760">
    <property type="match status" value="1"/>
</dbReference>
<keyword evidence="3" id="KW-1185">Reference proteome</keyword>
<keyword evidence="2" id="KW-0808">Transferase</keyword>
<proteinExistence type="predicted"/>
<dbReference type="InterPro" id="IPR000462">
    <property type="entry name" value="CDP-OH_P_trans"/>
</dbReference>
<feature type="transmembrane region" description="Helical" evidence="1">
    <location>
        <begin position="45"/>
        <end position="65"/>
    </location>
</feature>
<protein>
    <submittedName>
        <fullName evidence="2">CDP-diacylglycerol--serine O-phosphatidyltransferase</fullName>
        <ecNumber evidence="2">2.7.8.8</ecNumber>
    </submittedName>
</protein>
<evidence type="ECO:0000313" key="3">
    <source>
        <dbReference type="Proteomes" id="UP001240250"/>
    </source>
</evidence>
<evidence type="ECO:0000256" key="1">
    <source>
        <dbReference type="SAM" id="Phobius"/>
    </source>
</evidence>
<dbReference type="RefSeq" id="WP_070320021.1">
    <property type="nucleotide sequence ID" value="NZ_CP194061.1"/>
</dbReference>
<feature type="transmembrane region" description="Helical" evidence="1">
    <location>
        <begin position="137"/>
        <end position="158"/>
    </location>
</feature>
<feature type="transmembrane region" description="Helical" evidence="1">
    <location>
        <begin position="110"/>
        <end position="130"/>
    </location>
</feature>
<reference evidence="2 3" key="1">
    <citation type="submission" date="2023-07" db="EMBL/GenBank/DDBJ databases">
        <title>Sequencing the genomes of 1000 actinobacteria strains.</title>
        <authorList>
            <person name="Klenk H.-P."/>
        </authorList>
    </citation>
    <scope>NUCLEOTIDE SEQUENCE [LARGE SCALE GENOMIC DNA]</scope>
    <source>
        <strain evidence="2 3">DSM 14785</strain>
    </source>
</reference>
<dbReference type="GO" id="GO:0003882">
    <property type="term" value="F:CDP-diacylglycerol-serine O-phosphatidyltransferase activity"/>
    <property type="evidence" value="ECO:0007669"/>
    <property type="project" value="UniProtKB-EC"/>
</dbReference>
<dbReference type="Pfam" id="PF01066">
    <property type="entry name" value="CDP-OH_P_transf"/>
    <property type="match status" value="1"/>
</dbReference>
<organism evidence="2 3">
    <name type="scientific">Cellulomonas iranensis</name>
    <dbReference type="NCBI Taxonomy" id="76862"/>
    <lineage>
        <taxon>Bacteria</taxon>
        <taxon>Bacillati</taxon>
        <taxon>Actinomycetota</taxon>
        <taxon>Actinomycetes</taxon>
        <taxon>Micrococcales</taxon>
        <taxon>Cellulomonadaceae</taxon>
        <taxon>Cellulomonas</taxon>
    </lineage>
</organism>
<sequence>MSAGLAESTSAPTITSLLRDPANLVTVLGLVSGLAGVHAAVTGSFALAAALGVLAVVLDCVDGPVARRTRERPAYMSRVGTELDSLADVVCSGVGPAVLVAAVASWHPGALAAAVVVVVASTVRLAYFNAFGLADGAFTGLPVFYSPFVLGAVLAAAWLVTPRAAGAAGAVTLVVLALLNVSTLRVPKLRGRWFTGFMVAATLLIGLLVVLALTEVDR</sequence>
<keyword evidence="1" id="KW-0472">Membrane</keyword>
<dbReference type="EMBL" id="JAUSVM010000001">
    <property type="protein sequence ID" value="MDQ0424648.1"/>
    <property type="molecule type" value="Genomic_DNA"/>
</dbReference>
<feature type="transmembrane region" description="Helical" evidence="1">
    <location>
        <begin position="193"/>
        <end position="213"/>
    </location>
</feature>
<keyword evidence="1" id="KW-1133">Transmembrane helix</keyword>
<comment type="caution">
    <text evidence="2">The sequence shown here is derived from an EMBL/GenBank/DDBJ whole genome shotgun (WGS) entry which is preliminary data.</text>
</comment>
<evidence type="ECO:0000313" key="2">
    <source>
        <dbReference type="EMBL" id="MDQ0424648.1"/>
    </source>
</evidence>
<gene>
    <name evidence="2" type="ORF">JO380_001029</name>
</gene>
<feature type="transmembrane region" description="Helical" evidence="1">
    <location>
        <begin position="164"/>
        <end position="181"/>
    </location>
</feature>
<keyword evidence="1" id="KW-0812">Transmembrane</keyword>
<accession>A0ABU0GH72</accession>
<dbReference type="EC" id="2.7.8.8" evidence="2"/>
<dbReference type="InterPro" id="IPR043130">
    <property type="entry name" value="CDP-OH_PTrfase_TM_dom"/>
</dbReference>
<dbReference type="Proteomes" id="UP001240250">
    <property type="component" value="Unassembled WGS sequence"/>
</dbReference>
<feature type="transmembrane region" description="Helical" evidence="1">
    <location>
        <begin position="86"/>
        <end position="104"/>
    </location>
</feature>
<name>A0ABU0GH72_9CELL</name>